<evidence type="ECO:0000256" key="4">
    <source>
        <dbReference type="ARBA" id="ARBA00022833"/>
    </source>
</evidence>
<protein>
    <submittedName>
        <fullName evidence="9">Glutamyl-tRNA synthetase</fullName>
    </submittedName>
</protein>
<keyword evidence="2" id="KW-0479">Metal-binding</keyword>
<keyword evidence="7" id="KW-0648">Protein biosynthesis</keyword>
<evidence type="ECO:0000256" key="3">
    <source>
        <dbReference type="ARBA" id="ARBA00022741"/>
    </source>
</evidence>
<dbReference type="GO" id="GO:0005524">
    <property type="term" value="F:ATP binding"/>
    <property type="evidence" value="ECO:0007669"/>
    <property type="project" value="UniProtKB-KW"/>
</dbReference>
<feature type="domain" description="Glutamyl/glutaminyl-tRNA synthetase class Ib catalytic" evidence="8">
    <location>
        <begin position="5"/>
        <end position="291"/>
    </location>
</feature>
<keyword evidence="5 7" id="KW-0067">ATP-binding</keyword>
<dbReference type="AlphaFoldDB" id="A0A1I2UIS0"/>
<dbReference type="InterPro" id="IPR049940">
    <property type="entry name" value="GluQ/Sye"/>
</dbReference>
<evidence type="ECO:0000259" key="8">
    <source>
        <dbReference type="Pfam" id="PF00749"/>
    </source>
</evidence>
<keyword evidence="4" id="KW-0862">Zinc</keyword>
<dbReference type="OrthoDB" id="9807503at2"/>
<dbReference type="InterPro" id="IPR001412">
    <property type="entry name" value="aa-tRNA-synth_I_CS"/>
</dbReference>
<dbReference type="InterPro" id="IPR020058">
    <property type="entry name" value="Glu/Gln-tRNA-synth_Ib_cat-dom"/>
</dbReference>
<keyword evidence="6 7" id="KW-0030">Aminoacyl-tRNA synthetase</keyword>
<dbReference type="EMBL" id="FOOT01000003">
    <property type="protein sequence ID" value="SFG77025.1"/>
    <property type="molecule type" value="Genomic_DNA"/>
</dbReference>
<dbReference type="PRINTS" id="PR00987">
    <property type="entry name" value="TRNASYNTHGLU"/>
</dbReference>
<comment type="similarity">
    <text evidence="7">Belongs to the class-I aminoacyl-tRNA synthetase family.</text>
</comment>
<dbReference type="PROSITE" id="PS00178">
    <property type="entry name" value="AA_TRNA_LIGASE_I"/>
    <property type="match status" value="1"/>
</dbReference>
<sequence length="308" mass="34837">MPQPLKTRIAPTPSGYLHLGNALSFAITWALARKQNGTVILRIDDLDNARFRPEYLQDIFNTLHFMGLDYDEGPTDAKDFVENYSQLLRLPRYHTLLQQLVEQGHVYACPCSRKQFSSIPSSACHLHTCRHQLLPLHEAGIAWRLRIPEGTEVTFQDQLLKTCTIKLAEEMPDFVVQRKEGIPAYQIASLADDLDMGINTIVRGEDLLTSTAAQLYLAQLLGAEDFTIINFVHHPLVSDPAGGKLSKSHDSLSLTEMRKSGLSSKAFWQTIARMLGWQEVSVVDARSFLERFSLEELRKMSRKDLQAE</sequence>
<accession>A0A1I2UIS0</accession>
<evidence type="ECO:0000313" key="9">
    <source>
        <dbReference type="EMBL" id="SFG77025.1"/>
    </source>
</evidence>
<gene>
    <name evidence="9" type="ORF">SAMN05421739_103565</name>
</gene>
<keyword evidence="3 7" id="KW-0547">Nucleotide-binding</keyword>
<name>A0A1I2UIS0_9BACT</name>
<dbReference type="STRING" id="1436961.SAMN05421739_103565"/>
<dbReference type="SUPFAM" id="SSF52374">
    <property type="entry name" value="Nucleotidylyl transferase"/>
    <property type="match status" value="1"/>
</dbReference>
<reference evidence="10" key="1">
    <citation type="submission" date="2016-10" db="EMBL/GenBank/DDBJ databases">
        <authorList>
            <person name="Varghese N."/>
            <person name="Submissions S."/>
        </authorList>
    </citation>
    <scope>NUCLEOTIDE SEQUENCE [LARGE SCALE GENOMIC DNA]</scope>
    <source>
        <strain evidence="10">LP51</strain>
    </source>
</reference>
<dbReference type="PANTHER" id="PTHR43311">
    <property type="entry name" value="GLUTAMATE--TRNA LIGASE"/>
    <property type="match status" value="1"/>
</dbReference>
<evidence type="ECO:0000313" key="10">
    <source>
        <dbReference type="Proteomes" id="UP000198724"/>
    </source>
</evidence>
<dbReference type="InterPro" id="IPR014729">
    <property type="entry name" value="Rossmann-like_a/b/a_fold"/>
</dbReference>
<evidence type="ECO:0000256" key="7">
    <source>
        <dbReference type="RuleBase" id="RU363037"/>
    </source>
</evidence>
<evidence type="ECO:0000256" key="5">
    <source>
        <dbReference type="ARBA" id="ARBA00022840"/>
    </source>
</evidence>
<keyword evidence="10" id="KW-1185">Reference proteome</keyword>
<organism evidence="9 10">
    <name type="scientific">Pontibacter chinhatensis</name>
    <dbReference type="NCBI Taxonomy" id="1436961"/>
    <lineage>
        <taxon>Bacteria</taxon>
        <taxon>Pseudomonadati</taxon>
        <taxon>Bacteroidota</taxon>
        <taxon>Cytophagia</taxon>
        <taxon>Cytophagales</taxon>
        <taxon>Hymenobacteraceae</taxon>
        <taxon>Pontibacter</taxon>
    </lineage>
</organism>
<dbReference type="GO" id="GO:0005829">
    <property type="term" value="C:cytosol"/>
    <property type="evidence" value="ECO:0007669"/>
    <property type="project" value="TreeGrafter"/>
</dbReference>
<dbReference type="Proteomes" id="UP000198724">
    <property type="component" value="Unassembled WGS sequence"/>
</dbReference>
<evidence type="ECO:0000256" key="1">
    <source>
        <dbReference type="ARBA" id="ARBA00022598"/>
    </source>
</evidence>
<dbReference type="GO" id="GO:0004818">
    <property type="term" value="F:glutamate-tRNA ligase activity"/>
    <property type="evidence" value="ECO:0007669"/>
    <property type="project" value="TreeGrafter"/>
</dbReference>
<evidence type="ECO:0000256" key="2">
    <source>
        <dbReference type="ARBA" id="ARBA00022723"/>
    </source>
</evidence>
<proteinExistence type="inferred from homology"/>
<evidence type="ECO:0000256" key="6">
    <source>
        <dbReference type="ARBA" id="ARBA00023146"/>
    </source>
</evidence>
<dbReference type="Pfam" id="PF00749">
    <property type="entry name" value="tRNA-synt_1c"/>
    <property type="match status" value="1"/>
</dbReference>
<dbReference type="Gene3D" id="3.40.50.620">
    <property type="entry name" value="HUPs"/>
    <property type="match status" value="1"/>
</dbReference>
<dbReference type="GO" id="GO:0006424">
    <property type="term" value="P:glutamyl-tRNA aminoacylation"/>
    <property type="evidence" value="ECO:0007669"/>
    <property type="project" value="TreeGrafter"/>
</dbReference>
<keyword evidence="1 7" id="KW-0436">Ligase</keyword>
<dbReference type="RefSeq" id="WP_092101413.1">
    <property type="nucleotide sequence ID" value="NZ_FOOT01000003.1"/>
</dbReference>
<dbReference type="InterPro" id="IPR000924">
    <property type="entry name" value="Glu/Gln-tRNA-synth"/>
</dbReference>
<dbReference type="PANTHER" id="PTHR43311:SF1">
    <property type="entry name" value="GLUTAMYL-Q TRNA(ASP) SYNTHETASE"/>
    <property type="match status" value="1"/>
</dbReference>